<dbReference type="Proteomes" id="UP000799755">
    <property type="component" value="Unassembled WGS sequence"/>
</dbReference>
<proteinExistence type="predicted"/>
<keyword evidence="2" id="KW-1185">Reference proteome</keyword>
<dbReference type="EMBL" id="MU003539">
    <property type="protein sequence ID" value="KAF2464180.1"/>
    <property type="molecule type" value="Genomic_DNA"/>
</dbReference>
<gene>
    <name evidence="1" type="ORF">BDR25DRAFT_98825</name>
</gene>
<sequence length="132" mass="14244">MQDSAAAAGDCCSDKNYYEAKNIYVKLSSTRQIKCCTDYSCTAAMISGTTTYMTASSQCGDVPSATLTTPPITTEAPVFTSASAVPSVGKSTVMVLDSDVVVSVLRLRHIADQVHRHIRHVLRDHNLHDYGD</sequence>
<comment type="caution">
    <text evidence="1">The sequence shown here is derived from an EMBL/GenBank/DDBJ whole genome shotgun (WGS) entry which is preliminary data.</text>
</comment>
<organism evidence="1 2">
    <name type="scientific">Lindgomyces ingoldianus</name>
    <dbReference type="NCBI Taxonomy" id="673940"/>
    <lineage>
        <taxon>Eukaryota</taxon>
        <taxon>Fungi</taxon>
        <taxon>Dikarya</taxon>
        <taxon>Ascomycota</taxon>
        <taxon>Pezizomycotina</taxon>
        <taxon>Dothideomycetes</taxon>
        <taxon>Pleosporomycetidae</taxon>
        <taxon>Pleosporales</taxon>
        <taxon>Lindgomycetaceae</taxon>
        <taxon>Lindgomyces</taxon>
    </lineage>
</organism>
<evidence type="ECO:0000313" key="1">
    <source>
        <dbReference type="EMBL" id="KAF2464180.1"/>
    </source>
</evidence>
<reference evidence="1" key="1">
    <citation type="journal article" date="2020" name="Stud. Mycol.">
        <title>101 Dothideomycetes genomes: a test case for predicting lifestyles and emergence of pathogens.</title>
        <authorList>
            <person name="Haridas S."/>
            <person name="Albert R."/>
            <person name="Binder M."/>
            <person name="Bloem J."/>
            <person name="Labutti K."/>
            <person name="Salamov A."/>
            <person name="Andreopoulos B."/>
            <person name="Baker S."/>
            <person name="Barry K."/>
            <person name="Bills G."/>
            <person name="Bluhm B."/>
            <person name="Cannon C."/>
            <person name="Castanera R."/>
            <person name="Culley D."/>
            <person name="Daum C."/>
            <person name="Ezra D."/>
            <person name="Gonzalez J."/>
            <person name="Henrissat B."/>
            <person name="Kuo A."/>
            <person name="Liang C."/>
            <person name="Lipzen A."/>
            <person name="Lutzoni F."/>
            <person name="Magnuson J."/>
            <person name="Mondo S."/>
            <person name="Nolan M."/>
            <person name="Ohm R."/>
            <person name="Pangilinan J."/>
            <person name="Park H.-J."/>
            <person name="Ramirez L."/>
            <person name="Alfaro M."/>
            <person name="Sun H."/>
            <person name="Tritt A."/>
            <person name="Yoshinaga Y."/>
            <person name="Zwiers L.-H."/>
            <person name="Turgeon B."/>
            <person name="Goodwin S."/>
            <person name="Spatafora J."/>
            <person name="Crous P."/>
            <person name="Grigoriev I."/>
        </authorList>
    </citation>
    <scope>NUCLEOTIDE SEQUENCE</scope>
    <source>
        <strain evidence="1">ATCC 200398</strain>
    </source>
</reference>
<protein>
    <submittedName>
        <fullName evidence="1">Uncharacterized protein</fullName>
    </submittedName>
</protein>
<name>A0ACB6QDG4_9PLEO</name>
<evidence type="ECO:0000313" key="2">
    <source>
        <dbReference type="Proteomes" id="UP000799755"/>
    </source>
</evidence>
<accession>A0ACB6QDG4</accession>